<evidence type="ECO:0000313" key="2">
    <source>
        <dbReference type="Proteomes" id="UP001301653"/>
    </source>
</evidence>
<protein>
    <recommendedName>
        <fullName evidence="3">DinB-like domain-containing protein</fullName>
    </recommendedName>
</protein>
<evidence type="ECO:0008006" key="3">
    <source>
        <dbReference type="Google" id="ProtNLM"/>
    </source>
</evidence>
<comment type="caution">
    <text evidence="1">The sequence shown here is derived from an EMBL/GenBank/DDBJ whole genome shotgun (WGS) entry which is preliminary data.</text>
</comment>
<gene>
    <name evidence="1" type="ORF">VA603_18220</name>
</gene>
<reference evidence="1 2" key="1">
    <citation type="submission" date="2023-12" db="EMBL/GenBank/DDBJ databases">
        <title>Stenotrophomonas guangdongensis sp. nov., isolated from wilted pepper plants (Capsicum annuum).</title>
        <authorList>
            <person name="Qiu M."/>
            <person name="Li Y."/>
            <person name="Liu Q."/>
            <person name="Zhang X."/>
            <person name="Huang Y."/>
            <person name="Guo R."/>
            <person name="Hu M."/>
            <person name="Zhou J."/>
            <person name="Zhou X."/>
        </authorList>
    </citation>
    <scope>NUCLEOTIDE SEQUENCE [LARGE SCALE GENOMIC DNA]</scope>
    <source>
        <strain evidence="1 2">MH1</strain>
    </source>
</reference>
<dbReference type="RefSeq" id="WP_323439673.1">
    <property type="nucleotide sequence ID" value="NZ_JAYFUH010000254.1"/>
</dbReference>
<sequence>MTTHLYLHATPITLQPAHGEAIALALSLDRLLADGLARFPPGEAAIERAIATTEDALMPHVAALRAHPVEVLWVADDGLAALPPLLGDEARTRWHIDAVERAFNLLADVGAGLPAHRAGLPAQPRFIAALVVVRELMHHVGWQQLQLPQPA</sequence>
<proteinExistence type="predicted"/>
<keyword evidence="2" id="KW-1185">Reference proteome</keyword>
<dbReference type="Proteomes" id="UP001301653">
    <property type="component" value="Unassembled WGS sequence"/>
</dbReference>
<organism evidence="1 2">
    <name type="scientific">Stenotrophomonas capsici</name>
    <dbReference type="NCBI Taxonomy" id="3110230"/>
    <lineage>
        <taxon>Bacteria</taxon>
        <taxon>Pseudomonadati</taxon>
        <taxon>Pseudomonadota</taxon>
        <taxon>Gammaproteobacteria</taxon>
        <taxon>Lysobacterales</taxon>
        <taxon>Lysobacteraceae</taxon>
        <taxon>Stenotrophomonas</taxon>
    </lineage>
</organism>
<accession>A0ABU5V9M1</accession>
<name>A0ABU5V9M1_9GAMM</name>
<dbReference type="EMBL" id="JAYFUH010000254">
    <property type="protein sequence ID" value="MEA5669473.1"/>
    <property type="molecule type" value="Genomic_DNA"/>
</dbReference>
<evidence type="ECO:0000313" key="1">
    <source>
        <dbReference type="EMBL" id="MEA5669473.1"/>
    </source>
</evidence>